<name>A0A1U7CY92_9BACT</name>
<evidence type="ECO:0000256" key="1">
    <source>
        <dbReference type="SAM" id="MobiDB-lite"/>
    </source>
</evidence>
<dbReference type="InterPro" id="IPR050261">
    <property type="entry name" value="FrsA_esterase"/>
</dbReference>
<dbReference type="SUPFAM" id="SSF53474">
    <property type="entry name" value="alpha/beta-Hydrolases"/>
    <property type="match status" value="2"/>
</dbReference>
<dbReference type="Proteomes" id="UP000186309">
    <property type="component" value="Chromosome"/>
</dbReference>
<gene>
    <name evidence="3" type="ORF">BSF38_05509</name>
</gene>
<feature type="domain" description="Xaa-Pro dipeptidyl-peptidase-like" evidence="2">
    <location>
        <begin position="240"/>
        <end position="392"/>
    </location>
</feature>
<evidence type="ECO:0000259" key="2">
    <source>
        <dbReference type="Pfam" id="PF02129"/>
    </source>
</evidence>
<dbReference type="RefSeq" id="WP_076350224.1">
    <property type="nucleotide sequence ID" value="NZ_CP019082.1"/>
</dbReference>
<evidence type="ECO:0000313" key="3">
    <source>
        <dbReference type="EMBL" id="APW63922.1"/>
    </source>
</evidence>
<sequence>MKPRPGDSVFFLCLAVGLAAASARGDQPSDPTAAIFTPSDLPKLARGVAFANAGERTVRVWSPSNQSWTLTREGDVVTLRAASSPGDSTPRWQDLGKLAVAAHGTLKIQIAEPPKADAKADNKEASAPPAAPALLVLDSDPEHDPRRLLDFARGRVDSTEPAADRRREQARTNREGNDFHAPATAAAWRDRSAHVRDQMRVALGLWPAPPKTPLNPQVYDVLERDGYTIEKVVLETLPGFTLSGNLYRPSKKPVSGKAPAILCPHGHWEVGRVQEDVQARCIRWAKLGAVVFMYDMVGYNDSKPFTHAFLNDRLRRWGLSLFGLQTWNSIRALDWLSTLPDVDPARIGCTGESGGGTQTFILTALDDRIKVSAPVVMVSDWFQGGCVCENAAGLRHHTDNIEFAALCAPRPMILVGASGDWTAKTMSLAFPAIRGVYSLVGSVDRIEAQVFDFPHNYNQTSRNAVYAFMGRWLLGIEDSASTREGDQTPEKPEAILTFEAKHPAPADRKTPEQLEAALIKTLGDQLEALSPAHDATNWQAAKRFLKTSLSVRVGLETPSPEALAQREVRRVDREGFRIVHSQIGRRANGEAIPVVRLIPTHSNGRLTVIADDQGKSALATPAGEVSELARALLARGQSVVGFDPLFVGESIDPAKPITHRPVVDHFHTYNPSVAADQMQDLATVVSWAGSQPDVREVSLAARGLAGFQALIARPLLGGLARTAVDLNGAEDTDGSGDLPAEIDLPGLFQFGGLRTAAALSAPAPLWIVRPGPKFAKAWPEAAYDLADAKAQFRIATEAPPADRLARWIDEGN</sequence>
<evidence type="ECO:0000313" key="4">
    <source>
        <dbReference type="Proteomes" id="UP000186309"/>
    </source>
</evidence>
<organism evidence="3 4">
    <name type="scientific">Paludisphaera borealis</name>
    <dbReference type="NCBI Taxonomy" id="1387353"/>
    <lineage>
        <taxon>Bacteria</taxon>
        <taxon>Pseudomonadati</taxon>
        <taxon>Planctomycetota</taxon>
        <taxon>Planctomycetia</taxon>
        <taxon>Isosphaerales</taxon>
        <taxon>Isosphaeraceae</taxon>
        <taxon>Paludisphaera</taxon>
    </lineage>
</organism>
<dbReference type="AlphaFoldDB" id="A0A1U7CY92"/>
<accession>A0A1U7CY92</accession>
<dbReference type="Pfam" id="PF02129">
    <property type="entry name" value="Peptidase_S15"/>
    <property type="match status" value="1"/>
</dbReference>
<reference evidence="4" key="1">
    <citation type="submission" date="2016-12" db="EMBL/GenBank/DDBJ databases">
        <title>Comparative genomics of four Isosphaeraceae planctomycetes: a common pool of plasmids and glycoside hydrolase genes.</title>
        <authorList>
            <person name="Ivanova A."/>
        </authorList>
    </citation>
    <scope>NUCLEOTIDE SEQUENCE [LARGE SCALE GENOMIC DNA]</scope>
    <source>
        <strain evidence="4">PX4</strain>
    </source>
</reference>
<keyword evidence="3" id="KW-0378">Hydrolase</keyword>
<dbReference type="InterPro" id="IPR029058">
    <property type="entry name" value="AB_hydrolase_fold"/>
</dbReference>
<dbReference type="STRING" id="1387353.BSF38_05509"/>
<keyword evidence="4" id="KW-1185">Reference proteome</keyword>
<dbReference type="PANTHER" id="PTHR22946:SF8">
    <property type="entry name" value="ACETYL XYLAN ESTERASE DOMAIN-CONTAINING PROTEIN"/>
    <property type="match status" value="1"/>
</dbReference>
<dbReference type="KEGG" id="pbor:BSF38_05509"/>
<dbReference type="InterPro" id="IPR000383">
    <property type="entry name" value="Xaa-Pro-like_dom"/>
</dbReference>
<protein>
    <submittedName>
        <fullName evidence="3">Alpha/beta hydrolase: peptidase or carbohydrate esterase</fullName>
    </submittedName>
</protein>
<dbReference type="Gene3D" id="3.40.50.1820">
    <property type="entry name" value="alpha/beta hydrolase"/>
    <property type="match status" value="2"/>
</dbReference>
<dbReference type="GO" id="GO:0016787">
    <property type="term" value="F:hydrolase activity"/>
    <property type="evidence" value="ECO:0007669"/>
    <property type="project" value="UniProtKB-KW"/>
</dbReference>
<feature type="region of interest" description="Disordered" evidence="1">
    <location>
        <begin position="155"/>
        <end position="174"/>
    </location>
</feature>
<dbReference type="EMBL" id="CP019082">
    <property type="protein sequence ID" value="APW63922.1"/>
    <property type="molecule type" value="Genomic_DNA"/>
</dbReference>
<dbReference type="PANTHER" id="PTHR22946">
    <property type="entry name" value="DIENELACTONE HYDROLASE DOMAIN-CONTAINING PROTEIN-RELATED"/>
    <property type="match status" value="1"/>
</dbReference>
<dbReference type="OrthoDB" id="244125at2"/>
<proteinExistence type="predicted"/>